<accession>A0A9D5HML1</accession>
<sequence>MTRSSNSLHVLTSPSTTYRALEILPNSPKSLLHNQNHSFHPPHSSFLVSLLHRCGTLRHLKQIHAQMILSDLISFPFAAGRLVSFCAISDTPDLPYSVAILRSLFNPNAFAWNVAIRGYSDSDDPKKSIFLYRDMLRGSARPDNRTFPFLFKACAKMSGWCRSGYAVFGHVMQLGLLTDVFVFNAGIHMFAVCGGPEDARKLFDESCVKDVVSWNSLINAYVQCGKPQEGLRLFREMEVTGIRPDEVTMIGLVSCCTQLQDLDLGRKFHRYAEENGLEFTVPLTNALMDMYVKSGSLEPAQFLFDGMKKRTVISCTTMIVGYAKFGLLDAARSVFDKMPEKDVVPWNALLAGYVQCRRGKEALALFHEMQTSDVKPNAVTMVSLLSACAQLGALDMGLWIHHYIEKQNFSLSVALGTALVDMYAKCGNIKKSIQVFKEIPERNELTWTSIICGLASHGHARDAIEYFHRMIEIGLAPDDVTFLGVLSACCHAGLVDEGRMYFAQMSSIYKLSPRIKHYSCMVDLLGRAGLLKEALEVVRTMHIEPDAVVWGALFFACRIHRDISMGEYAAARLLELDPHDSGIYVLLANMYVEANMRDEADKVWLLMKQMGM</sequence>
<evidence type="ECO:0000256" key="2">
    <source>
        <dbReference type="ARBA" id="ARBA00022737"/>
    </source>
</evidence>
<evidence type="ECO:0008006" key="6">
    <source>
        <dbReference type="Google" id="ProtNLM"/>
    </source>
</evidence>
<dbReference type="SUPFAM" id="SSF48452">
    <property type="entry name" value="TPR-like"/>
    <property type="match status" value="2"/>
</dbReference>
<evidence type="ECO:0000256" key="3">
    <source>
        <dbReference type="PROSITE-ProRule" id="PRU00708"/>
    </source>
</evidence>
<dbReference type="AlphaFoldDB" id="A0A9D5HML1"/>
<dbReference type="EMBL" id="JAGGNH010000002">
    <property type="protein sequence ID" value="KAJ0982234.1"/>
    <property type="molecule type" value="Genomic_DNA"/>
</dbReference>
<gene>
    <name evidence="4" type="ORF">J5N97_010489</name>
</gene>
<dbReference type="Pfam" id="PF20431">
    <property type="entry name" value="E_motif"/>
    <property type="match status" value="1"/>
</dbReference>
<organism evidence="4 5">
    <name type="scientific">Dioscorea zingiberensis</name>
    <dbReference type="NCBI Taxonomy" id="325984"/>
    <lineage>
        <taxon>Eukaryota</taxon>
        <taxon>Viridiplantae</taxon>
        <taxon>Streptophyta</taxon>
        <taxon>Embryophyta</taxon>
        <taxon>Tracheophyta</taxon>
        <taxon>Spermatophyta</taxon>
        <taxon>Magnoliopsida</taxon>
        <taxon>Liliopsida</taxon>
        <taxon>Dioscoreales</taxon>
        <taxon>Dioscoreaceae</taxon>
        <taxon>Dioscorea</taxon>
    </lineage>
</organism>
<dbReference type="PROSITE" id="PS51375">
    <property type="entry name" value="PPR"/>
    <property type="match status" value="5"/>
</dbReference>
<dbReference type="FunFam" id="1.25.40.10:FF:000427">
    <property type="entry name" value="Pentatricopeptide repeat-containing protein chloroplastic"/>
    <property type="match status" value="1"/>
</dbReference>
<comment type="caution">
    <text evidence="4">The sequence shown here is derived from an EMBL/GenBank/DDBJ whole genome shotgun (WGS) entry which is preliminary data.</text>
</comment>
<feature type="repeat" description="PPR" evidence="3">
    <location>
        <begin position="342"/>
        <end position="376"/>
    </location>
</feature>
<dbReference type="Pfam" id="PF13041">
    <property type="entry name" value="PPR_2"/>
    <property type="match status" value="4"/>
</dbReference>
<dbReference type="PANTHER" id="PTHR47926">
    <property type="entry name" value="PENTATRICOPEPTIDE REPEAT-CONTAINING PROTEIN"/>
    <property type="match status" value="1"/>
</dbReference>
<feature type="repeat" description="PPR" evidence="3">
    <location>
        <begin position="443"/>
        <end position="477"/>
    </location>
</feature>
<keyword evidence="2" id="KW-0677">Repeat</keyword>
<dbReference type="Pfam" id="PF01535">
    <property type="entry name" value="PPR"/>
    <property type="match status" value="2"/>
</dbReference>
<dbReference type="InterPro" id="IPR046848">
    <property type="entry name" value="E_motif"/>
</dbReference>
<dbReference type="InterPro" id="IPR046960">
    <property type="entry name" value="PPR_At4g14850-like_plant"/>
</dbReference>
<feature type="repeat" description="PPR" evidence="3">
    <location>
        <begin position="210"/>
        <end position="244"/>
    </location>
</feature>
<name>A0A9D5HML1_9LILI</name>
<evidence type="ECO:0000313" key="5">
    <source>
        <dbReference type="Proteomes" id="UP001085076"/>
    </source>
</evidence>
<feature type="repeat" description="PPR" evidence="3">
    <location>
        <begin position="108"/>
        <end position="142"/>
    </location>
</feature>
<dbReference type="PANTHER" id="PTHR47926:SF436">
    <property type="entry name" value="PENTATRICOPEPTIDE REPEAT-CONTAINING PROTEIN ELI1, CHLOROPLASTIC-LIKE ISOFORM X2"/>
    <property type="match status" value="1"/>
</dbReference>
<dbReference type="GO" id="GO:0009451">
    <property type="term" value="P:RNA modification"/>
    <property type="evidence" value="ECO:0007669"/>
    <property type="project" value="InterPro"/>
</dbReference>
<dbReference type="FunFam" id="1.25.40.10:FF:000348">
    <property type="entry name" value="Pentatricopeptide repeat-containing protein chloroplastic"/>
    <property type="match status" value="1"/>
</dbReference>
<keyword evidence="5" id="KW-1185">Reference proteome</keyword>
<dbReference type="GO" id="GO:0003729">
    <property type="term" value="F:mRNA binding"/>
    <property type="evidence" value="ECO:0007669"/>
    <property type="project" value="UniProtKB-ARBA"/>
</dbReference>
<feature type="repeat" description="PPR" evidence="3">
    <location>
        <begin position="311"/>
        <end position="341"/>
    </location>
</feature>
<comment type="similarity">
    <text evidence="1">Belongs to the PPR family. PCMP-H subfamily.</text>
</comment>
<reference evidence="4" key="1">
    <citation type="submission" date="2021-03" db="EMBL/GenBank/DDBJ databases">
        <authorList>
            <person name="Li Z."/>
            <person name="Yang C."/>
        </authorList>
    </citation>
    <scope>NUCLEOTIDE SEQUENCE</scope>
    <source>
        <strain evidence="4">Dzin_1.0</strain>
        <tissue evidence="4">Leaf</tissue>
    </source>
</reference>
<dbReference type="NCBIfam" id="TIGR00756">
    <property type="entry name" value="PPR"/>
    <property type="match status" value="4"/>
</dbReference>
<dbReference type="Proteomes" id="UP001085076">
    <property type="component" value="Miscellaneous, Linkage group lg02"/>
</dbReference>
<evidence type="ECO:0000256" key="1">
    <source>
        <dbReference type="ARBA" id="ARBA00006643"/>
    </source>
</evidence>
<proteinExistence type="inferred from homology"/>
<dbReference type="OrthoDB" id="185373at2759"/>
<dbReference type="InterPro" id="IPR011990">
    <property type="entry name" value="TPR-like_helical_dom_sf"/>
</dbReference>
<dbReference type="Gene3D" id="1.25.40.10">
    <property type="entry name" value="Tetratricopeptide repeat domain"/>
    <property type="match status" value="4"/>
</dbReference>
<dbReference type="InterPro" id="IPR002885">
    <property type="entry name" value="PPR_rpt"/>
</dbReference>
<dbReference type="FunFam" id="1.25.40.10:FF:000690">
    <property type="entry name" value="Pentatricopeptide repeat-containing protein"/>
    <property type="match status" value="1"/>
</dbReference>
<evidence type="ECO:0000313" key="4">
    <source>
        <dbReference type="EMBL" id="KAJ0982234.1"/>
    </source>
</evidence>
<reference evidence="4" key="2">
    <citation type="journal article" date="2022" name="Hortic Res">
        <title>The genome of Dioscorea zingiberensis sheds light on the biosynthesis, origin and evolution of the medicinally important diosgenin saponins.</title>
        <authorList>
            <person name="Li Y."/>
            <person name="Tan C."/>
            <person name="Li Z."/>
            <person name="Guo J."/>
            <person name="Li S."/>
            <person name="Chen X."/>
            <person name="Wang C."/>
            <person name="Dai X."/>
            <person name="Yang H."/>
            <person name="Song W."/>
            <person name="Hou L."/>
            <person name="Xu J."/>
            <person name="Tong Z."/>
            <person name="Xu A."/>
            <person name="Yuan X."/>
            <person name="Wang W."/>
            <person name="Yang Q."/>
            <person name="Chen L."/>
            <person name="Sun Z."/>
            <person name="Wang K."/>
            <person name="Pan B."/>
            <person name="Chen J."/>
            <person name="Bao Y."/>
            <person name="Liu F."/>
            <person name="Qi X."/>
            <person name="Gang D.R."/>
            <person name="Wen J."/>
            <person name="Li J."/>
        </authorList>
    </citation>
    <scope>NUCLEOTIDE SEQUENCE</scope>
    <source>
        <strain evidence="4">Dzin_1.0</strain>
    </source>
</reference>
<protein>
    <recommendedName>
        <fullName evidence="6">Pentatricopeptide repeat-containing protein</fullName>
    </recommendedName>
</protein>